<dbReference type="AlphaFoldDB" id="A0AAF0D2V8"/>
<dbReference type="KEGG" id="oyw:OdinLCB4_001600"/>
<dbReference type="Gene3D" id="3.40.800.20">
    <property type="entry name" value="Histone deacetylase domain"/>
    <property type="match status" value="1"/>
</dbReference>
<comment type="pathway">
    <text evidence="1">Ketone degradation; acetoin degradation.</text>
</comment>
<evidence type="ECO:0000259" key="4">
    <source>
        <dbReference type="Pfam" id="PF00850"/>
    </source>
</evidence>
<dbReference type="PANTHER" id="PTHR10625">
    <property type="entry name" value="HISTONE DEACETYLASE HDAC1-RELATED"/>
    <property type="match status" value="1"/>
</dbReference>
<feature type="domain" description="Histone deacetylase" evidence="4">
    <location>
        <begin position="22"/>
        <end position="313"/>
    </location>
</feature>
<evidence type="ECO:0000313" key="5">
    <source>
        <dbReference type="EMBL" id="WEU40652.1"/>
    </source>
</evidence>
<reference evidence="5" key="2">
    <citation type="journal article" date="2022" name="Nat. Microbiol.">
        <title>A closed Candidatus Odinarchaeum chromosome exposes Asgard archaeal viruses.</title>
        <authorList>
            <person name="Tamarit D."/>
            <person name="Caceres E.F."/>
            <person name="Krupovic M."/>
            <person name="Nijland R."/>
            <person name="Eme L."/>
            <person name="Robinson N.P."/>
            <person name="Ettema T.J.G."/>
        </authorList>
    </citation>
    <scope>NUCLEOTIDE SEQUENCE</scope>
    <source>
        <strain evidence="5">LCB_4</strain>
    </source>
</reference>
<gene>
    <name evidence="5" type="ORF">OdinLCB4_001600</name>
</gene>
<dbReference type="InterPro" id="IPR003085">
    <property type="entry name" value="AcuC"/>
</dbReference>
<dbReference type="GO" id="GO:0045150">
    <property type="term" value="P:acetoin catabolic process"/>
    <property type="evidence" value="ECO:0007669"/>
    <property type="project" value="UniProtKB-KW"/>
</dbReference>
<reference evidence="5" key="1">
    <citation type="journal article" date="2017" name="Nature">
        <title>Asgard archaea illuminate the origin of eukaryotic cellular complexity.</title>
        <authorList>
            <person name="Zaremba-Niedzwiedzka K."/>
            <person name="Caceres E.F."/>
            <person name="Saw J.H."/>
            <person name="Backstrom D."/>
            <person name="Juzokaite L."/>
            <person name="Vancaester E."/>
            <person name="Seitz K.W."/>
            <person name="Anantharaman K."/>
            <person name="Starnawski P."/>
            <person name="Kjeldsen K.U."/>
            <person name="Scott M.B."/>
            <person name="Nunoura T."/>
            <person name="Banfield J.F."/>
            <person name="Schramm A."/>
            <person name="Baker B.J."/>
            <person name="Spang A."/>
            <person name="Ettema T.J.G."/>
        </authorList>
    </citation>
    <scope>NUCLEOTIDE SEQUENCE</scope>
    <source>
        <strain evidence="5">LCB_4</strain>
    </source>
</reference>
<dbReference type="Pfam" id="PF00850">
    <property type="entry name" value="Hist_deacetyl"/>
    <property type="match status" value="1"/>
</dbReference>
<dbReference type="InterPro" id="IPR037138">
    <property type="entry name" value="His_deacetylse_dom_sf"/>
</dbReference>
<dbReference type="InterPro" id="IPR023801">
    <property type="entry name" value="His_deacetylse_dom"/>
</dbReference>
<dbReference type="Proteomes" id="UP000186851">
    <property type="component" value="Chromosome"/>
</dbReference>
<keyword evidence="3" id="KW-0006">Acetoin catabolism</keyword>
<organism evidence="5 6">
    <name type="scientific">Odinarchaeota yellowstonii (strain LCB_4)</name>
    <dbReference type="NCBI Taxonomy" id="1841599"/>
    <lineage>
        <taxon>Archaea</taxon>
        <taxon>Promethearchaeati</taxon>
        <taxon>Candidatus Odinarchaeota</taxon>
        <taxon>Candidatus Odinarchaeia</taxon>
        <taxon>Candidatus Odinarchaeales</taxon>
        <taxon>Candidatus Odinarchaeaceae</taxon>
        <taxon>Candidatus Odinarchaeum</taxon>
    </lineage>
</organism>
<dbReference type="InterPro" id="IPR000286">
    <property type="entry name" value="HDACs"/>
</dbReference>
<sequence>MTAKLGFIYHEDFLKYNFGKGHPLNSVRIQMHKDLLELNSFFNNPDIQLIEAKPCSDEDLLTVHTPDYIDFIRKLSERGEGSVDDKDTPAFKNMFEITKTAVGGTVTAVDEVMHGNIAHAWNPGGGFHHAKRDSGGGFCIFNDIAIAIKRLINRYNVKRILYLDIDAHHGNGVQDIFYDDSRVFKISLHESGETLYPHSGFEEEAGIGDGKGYNINIPLPIGTFDEAYIHIVYELIPLIAEFYDPQFIILAAGADAHFLDPLSHLQLTSSTYIRIAELIHNLSHRFCGGKCIVLGAGGYSLNATPRIWSLIVSRLAGVELKDEIPVEWRSKYTEYFKDDHAPLKLLDDNPPKIDPERYKKISKYVSEITNRVRENVFMLYGFFKLIK</sequence>
<evidence type="ECO:0000256" key="1">
    <source>
        <dbReference type="ARBA" id="ARBA00005101"/>
    </source>
</evidence>
<dbReference type="PRINTS" id="PR01272">
    <property type="entry name" value="ACUCPROTEIN"/>
</dbReference>
<name>A0AAF0D2V8_ODILC</name>
<evidence type="ECO:0000256" key="3">
    <source>
        <dbReference type="ARBA" id="ARBA00022627"/>
    </source>
</evidence>
<dbReference type="CDD" id="cd09994">
    <property type="entry name" value="HDAC_AcuC_like"/>
    <property type="match status" value="1"/>
</dbReference>
<dbReference type="PANTHER" id="PTHR10625:SF10">
    <property type="entry name" value="HISTONE DEACETYLASE HDAC1"/>
    <property type="match status" value="1"/>
</dbReference>
<dbReference type="InterPro" id="IPR023696">
    <property type="entry name" value="Ureohydrolase_dom_sf"/>
</dbReference>
<dbReference type="PRINTS" id="PR01270">
    <property type="entry name" value="HDASUPER"/>
</dbReference>
<evidence type="ECO:0000256" key="2">
    <source>
        <dbReference type="ARBA" id="ARBA00020218"/>
    </source>
</evidence>
<dbReference type="GO" id="GO:0004407">
    <property type="term" value="F:histone deacetylase activity"/>
    <property type="evidence" value="ECO:0007669"/>
    <property type="project" value="TreeGrafter"/>
</dbReference>
<proteinExistence type="predicted"/>
<dbReference type="GO" id="GO:0040029">
    <property type="term" value="P:epigenetic regulation of gene expression"/>
    <property type="evidence" value="ECO:0007669"/>
    <property type="project" value="TreeGrafter"/>
</dbReference>
<dbReference type="EMBL" id="CP091871">
    <property type="protein sequence ID" value="WEU40652.1"/>
    <property type="molecule type" value="Genomic_DNA"/>
</dbReference>
<evidence type="ECO:0000313" key="6">
    <source>
        <dbReference type="Proteomes" id="UP000186851"/>
    </source>
</evidence>
<dbReference type="SUPFAM" id="SSF52768">
    <property type="entry name" value="Arginase/deacetylase"/>
    <property type="match status" value="1"/>
</dbReference>
<protein>
    <recommendedName>
        <fullName evidence="2">Acetoin utilization protein AcuC</fullName>
    </recommendedName>
</protein>
<accession>A0AAF0D2V8</accession>